<dbReference type="SUPFAM" id="SSF48350">
    <property type="entry name" value="GTPase activation domain, GAP"/>
    <property type="match status" value="1"/>
</dbReference>
<sequence length="244" mass="27785">RRCGSWALIDMTALCDLLELEVKRHKTSKRKMPGLYFVESALFGVPLSTLLENDQKIKPSTSIPLFLQTLLSVLEKKLDSEGMLRVPGSQSRIKLLQQKLETSFYSGQFGWEEVNPNDAAALLKKFIRELPAPLLTPEYVNTFSAVRDIAELKQKIHMLNLLILLLPEPNRNTLKALLEFLSKVVSRERKNKMNLWAVATIMAPNLFLHKAVPSRLTEGTEKGQAEKAADVMRLLIRYQDLLWT</sequence>
<dbReference type="PANTHER" id="PTHR14963:SF4">
    <property type="entry name" value="RHO GTPASE-ACTIVATING PROTEIN 40"/>
    <property type="match status" value="1"/>
</dbReference>
<organism evidence="3">
    <name type="scientific">Tetraodon nigroviridis</name>
    <name type="common">Spotted green pufferfish</name>
    <name type="synonym">Chelonodon nigroviridis</name>
    <dbReference type="NCBI Taxonomy" id="99883"/>
    <lineage>
        <taxon>Eukaryota</taxon>
        <taxon>Metazoa</taxon>
        <taxon>Chordata</taxon>
        <taxon>Craniata</taxon>
        <taxon>Vertebrata</taxon>
        <taxon>Euteleostomi</taxon>
        <taxon>Actinopterygii</taxon>
        <taxon>Neopterygii</taxon>
        <taxon>Teleostei</taxon>
        <taxon>Neoteleostei</taxon>
        <taxon>Acanthomorphata</taxon>
        <taxon>Eupercaria</taxon>
        <taxon>Tetraodontiformes</taxon>
        <taxon>Tetradontoidea</taxon>
        <taxon>Tetraodontidae</taxon>
        <taxon>Tetraodon</taxon>
    </lineage>
</organism>
<keyword evidence="1" id="KW-0343">GTPase activation</keyword>
<dbReference type="Pfam" id="PF00620">
    <property type="entry name" value="RhoGAP"/>
    <property type="match status" value="1"/>
</dbReference>
<dbReference type="GO" id="GO:0005737">
    <property type="term" value="C:cytoplasm"/>
    <property type="evidence" value="ECO:0007669"/>
    <property type="project" value="TreeGrafter"/>
</dbReference>
<dbReference type="SMART" id="SM00324">
    <property type="entry name" value="RhoGAP"/>
    <property type="match status" value="1"/>
</dbReference>
<dbReference type="AlphaFoldDB" id="Q4SS87"/>
<dbReference type="PANTHER" id="PTHR14963">
    <property type="entry name" value="RHO GTPASE ACTIVATING PROTEIN 18,19-RELATED"/>
    <property type="match status" value="1"/>
</dbReference>
<dbReference type="GO" id="GO:0051056">
    <property type="term" value="P:regulation of small GTPase mediated signal transduction"/>
    <property type="evidence" value="ECO:0007669"/>
    <property type="project" value="TreeGrafter"/>
</dbReference>
<protein>
    <submittedName>
        <fullName evidence="3">(spotted green pufferfish) hypothetical protein</fullName>
    </submittedName>
</protein>
<dbReference type="GO" id="GO:0030833">
    <property type="term" value="P:regulation of actin filament polymerization"/>
    <property type="evidence" value="ECO:0007669"/>
    <property type="project" value="TreeGrafter"/>
</dbReference>
<dbReference type="Gene3D" id="1.10.555.10">
    <property type="entry name" value="Rho GTPase activation protein"/>
    <property type="match status" value="1"/>
</dbReference>
<evidence type="ECO:0000259" key="2">
    <source>
        <dbReference type="PROSITE" id="PS50238"/>
    </source>
</evidence>
<reference evidence="3" key="1">
    <citation type="journal article" date="2004" name="Nature">
        <title>Genome duplication in the teleost fish Tetraodon nigroviridis reveals the early vertebrate proto-karyotype.</title>
        <authorList>
            <person name="Jaillon O."/>
            <person name="Aury J.-M."/>
            <person name="Brunet F."/>
            <person name="Petit J.-L."/>
            <person name="Stange-Thomann N."/>
            <person name="Mauceli E."/>
            <person name="Bouneau L."/>
            <person name="Fischer C."/>
            <person name="Ozouf-Costaz C."/>
            <person name="Bernot A."/>
            <person name="Nicaud S."/>
            <person name="Jaffe D."/>
            <person name="Fisher S."/>
            <person name="Lutfalla G."/>
            <person name="Dossat C."/>
            <person name="Segurens B."/>
            <person name="Dasilva C."/>
            <person name="Salanoubat M."/>
            <person name="Levy M."/>
            <person name="Boudet N."/>
            <person name="Castellano S."/>
            <person name="Anthouard V."/>
            <person name="Jubin C."/>
            <person name="Castelli V."/>
            <person name="Katinka M."/>
            <person name="Vacherie B."/>
            <person name="Biemont C."/>
            <person name="Skalli Z."/>
            <person name="Cattolico L."/>
            <person name="Poulain J."/>
            <person name="De Berardinis V."/>
            <person name="Cruaud C."/>
            <person name="Duprat S."/>
            <person name="Brottier P."/>
            <person name="Coutanceau J.-P."/>
            <person name="Gouzy J."/>
            <person name="Parra G."/>
            <person name="Lardier G."/>
            <person name="Chapple C."/>
            <person name="McKernan K.J."/>
            <person name="McEwan P."/>
            <person name="Bosak S."/>
            <person name="Kellis M."/>
            <person name="Volff J.-N."/>
            <person name="Guigo R."/>
            <person name="Zody M.C."/>
            <person name="Mesirov J."/>
            <person name="Lindblad-Toh K."/>
            <person name="Birren B."/>
            <person name="Nusbaum C."/>
            <person name="Kahn D."/>
            <person name="Robinson-Rechavi M."/>
            <person name="Laudet V."/>
            <person name="Schachter V."/>
            <person name="Quetier F."/>
            <person name="Saurin W."/>
            <person name="Scarpelli C."/>
            <person name="Wincker P."/>
            <person name="Lander E.S."/>
            <person name="Weissenbach J."/>
            <person name="Roest Crollius H."/>
        </authorList>
    </citation>
    <scope>NUCLEOTIDE SEQUENCE [LARGE SCALE GENOMIC DNA]</scope>
</reference>
<dbReference type="InterPro" id="IPR000198">
    <property type="entry name" value="RhoGAP_dom"/>
</dbReference>
<dbReference type="GO" id="GO:0005096">
    <property type="term" value="F:GTPase activator activity"/>
    <property type="evidence" value="ECO:0007669"/>
    <property type="project" value="UniProtKB-KW"/>
</dbReference>
<comment type="caution">
    <text evidence="3">The sequence shown here is derived from an EMBL/GenBank/DDBJ whole genome shotgun (WGS) entry which is preliminary data.</text>
</comment>
<feature type="non-terminal residue" evidence="3">
    <location>
        <position position="244"/>
    </location>
</feature>
<evidence type="ECO:0000313" key="3">
    <source>
        <dbReference type="EMBL" id="CAF96495.1"/>
    </source>
</evidence>
<feature type="domain" description="Rho-GAP" evidence="2">
    <location>
        <begin position="45"/>
        <end position="243"/>
    </location>
</feature>
<dbReference type="KEGG" id="tng:GSTEN00013548G001"/>
<evidence type="ECO:0000256" key="1">
    <source>
        <dbReference type="ARBA" id="ARBA00022468"/>
    </source>
</evidence>
<name>Q4SS87_TETNG</name>
<dbReference type="PROSITE" id="PS50238">
    <property type="entry name" value="RHOGAP"/>
    <property type="match status" value="1"/>
</dbReference>
<dbReference type="InterPro" id="IPR008936">
    <property type="entry name" value="Rho_GTPase_activation_prot"/>
</dbReference>
<feature type="non-terminal residue" evidence="3">
    <location>
        <position position="1"/>
    </location>
</feature>
<dbReference type="GO" id="GO:0007165">
    <property type="term" value="P:signal transduction"/>
    <property type="evidence" value="ECO:0007669"/>
    <property type="project" value="InterPro"/>
</dbReference>
<dbReference type="EMBL" id="CAAE01014479">
    <property type="protein sequence ID" value="CAF96495.1"/>
    <property type="molecule type" value="Genomic_DNA"/>
</dbReference>
<dbReference type="OrthoDB" id="27680at2759"/>
<accession>Q4SS87</accession>
<reference evidence="3" key="2">
    <citation type="submission" date="2004-02" db="EMBL/GenBank/DDBJ databases">
        <authorList>
            <consortium name="Genoscope"/>
            <consortium name="Whitehead Institute Centre for Genome Research"/>
        </authorList>
    </citation>
    <scope>NUCLEOTIDE SEQUENCE</scope>
</reference>
<proteinExistence type="predicted"/>
<gene>
    <name evidence="3" type="ORF">GSTENG00013548001</name>
</gene>